<dbReference type="Gene3D" id="3.30.70.1320">
    <property type="entry name" value="Multidrug efflux transporter AcrB pore domain like"/>
    <property type="match status" value="1"/>
</dbReference>
<dbReference type="Gene3D" id="3.30.70.1430">
    <property type="entry name" value="Multidrug efflux transporter AcrB pore domain"/>
    <property type="match status" value="1"/>
</dbReference>
<accession>A0A9E4T7Z8</accession>
<reference evidence="2" key="1">
    <citation type="journal article" date="2021" name="Proc. Natl. Acad. Sci. U.S.A.">
        <title>Global biogeography of chemosynthetic symbionts reveals both localized and globally distributed symbiont groups. .</title>
        <authorList>
            <person name="Osvatic J.T."/>
            <person name="Wilkins L.G.E."/>
            <person name="Leibrecht L."/>
            <person name="Leray M."/>
            <person name="Zauner S."/>
            <person name="Polzin J."/>
            <person name="Camacho Y."/>
            <person name="Gros O."/>
            <person name="van Gils J.A."/>
            <person name="Eisen J.A."/>
            <person name="Petersen J.M."/>
            <person name="Yuen B."/>
        </authorList>
    </citation>
    <scope>NUCLEOTIDE SEQUENCE</scope>
    <source>
        <strain evidence="2">MAGclacostrist064TRANS</strain>
    </source>
</reference>
<dbReference type="SUPFAM" id="SSF82866">
    <property type="entry name" value="Multidrug efflux transporter AcrB transmembrane domain"/>
    <property type="match status" value="1"/>
</dbReference>
<evidence type="ECO:0000313" key="3">
    <source>
        <dbReference type="Proteomes" id="UP000886667"/>
    </source>
</evidence>
<evidence type="ECO:0000313" key="2">
    <source>
        <dbReference type="EMBL" id="MCG7949411.1"/>
    </source>
</evidence>
<dbReference type="Gene3D" id="3.30.2090.10">
    <property type="entry name" value="Multidrug efflux transporter AcrB TolC docking domain, DN and DC subdomains"/>
    <property type="match status" value="1"/>
</dbReference>
<evidence type="ECO:0000256" key="1">
    <source>
        <dbReference type="SAM" id="Phobius"/>
    </source>
</evidence>
<keyword evidence="1" id="KW-1133">Transmembrane helix</keyword>
<feature type="non-terminal residue" evidence="2">
    <location>
        <position position="372"/>
    </location>
</feature>
<dbReference type="PANTHER" id="PTHR32063:SF14">
    <property type="entry name" value="BLL4319 PROTEIN"/>
    <property type="match status" value="1"/>
</dbReference>
<dbReference type="Gene3D" id="1.20.1640.10">
    <property type="entry name" value="Multidrug efflux transporter AcrB transmembrane domain"/>
    <property type="match status" value="1"/>
</dbReference>
<keyword evidence="1" id="KW-0472">Membrane</keyword>
<dbReference type="Proteomes" id="UP000886667">
    <property type="component" value="Unassembled WGS sequence"/>
</dbReference>
<dbReference type="EMBL" id="JAEPCM010000908">
    <property type="protein sequence ID" value="MCG7949411.1"/>
    <property type="molecule type" value="Genomic_DNA"/>
</dbReference>
<dbReference type="PRINTS" id="PR00702">
    <property type="entry name" value="ACRIFLAVINRP"/>
</dbReference>
<dbReference type="SUPFAM" id="SSF82714">
    <property type="entry name" value="Multidrug efflux transporter AcrB TolC docking domain, DN and DC subdomains"/>
    <property type="match status" value="1"/>
</dbReference>
<keyword evidence="1" id="KW-0812">Transmembrane</keyword>
<dbReference type="GO" id="GO:0042910">
    <property type="term" value="F:xenobiotic transmembrane transporter activity"/>
    <property type="evidence" value="ECO:0007669"/>
    <property type="project" value="TreeGrafter"/>
</dbReference>
<gene>
    <name evidence="2" type="ORF">JAZ07_23995</name>
</gene>
<proteinExistence type="predicted"/>
<dbReference type="InterPro" id="IPR027463">
    <property type="entry name" value="AcrB_DN_DC_subdom"/>
</dbReference>
<dbReference type="Pfam" id="PF00873">
    <property type="entry name" value="ACR_tran"/>
    <property type="match status" value="1"/>
</dbReference>
<protein>
    <submittedName>
        <fullName evidence="2">Efflux RND transporter permease subunit</fullName>
    </submittedName>
</protein>
<name>A0A9E4T7Z8_9GAMM</name>
<sequence>MLIVIAGIQAWNSLNIRQYPLSENSTVNISTVYVGANAELVRGFITTPLEQAIASADGIEYIESKSLQGFSMINARLKLNYPPTKALAEITAKVTQVRNDLPTEAQVPAISIQSADSQFASAYLSFASDILSQAEITDYLIRVVQPRLAAVAGVQRAEVLGARTFAMRIWLKPDKMAALHVSPSQVRQALAANNFLAAIGTTKGSLVQVNMTANTDLHSVEEFEQLIIRQSGDSIVRLQDIADVTLGAEDYDTSVRYTGQTAVFMGIFPLPSANTIDVIKLVRVEIDAIAKDLPSGLEVNIGYDASEYIANAITEVTKTLGDTLLIVIAVIFLFLGSIRSALVPTIAIPVSLIGSIFLMQVFGFTLNLLTLL</sequence>
<dbReference type="AlphaFoldDB" id="A0A9E4T7Z8"/>
<feature type="transmembrane region" description="Helical" evidence="1">
    <location>
        <begin position="348"/>
        <end position="369"/>
    </location>
</feature>
<dbReference type="InterPro" id="IPR001036">
    <property type="entry name" value="Acrflvin-R"/>
</dbReference>
<feature type="transmembrane region" description="Helical" evidence="1">
    <location>
        <begin position="323"/>
        <end position="342"/>
    </location>
</feature>
<organism evidence="2 3">
    <name type="scientific">Candidatus Thiodiazotropha taylori</name>
    <dbReference type="NCBI Taxonomy" id="2792791"/>
    <lineage>
        <taxon>Bacteria</taxon>
        <taxon>Pseudomonadati</taxon>
        <taxon>Pseudomonadota</taxon>
        <taxon>Gammaproteobacteria</taxon>
        <taxon>Chromatiales</taxon>
        <taxon>Sedimenticolaceae</taxon>
        <taxon>Candidatus Thiodiazotropha</taxon>
    </lineage>
</organism>
<dbReference type="SUPFAM" id="SSF82693">
    <property type="entry name" value="Multidrug efflux transporter AcrB pore domain, PN1, PN2, PC1 and PC2 subdomains"/>
    <property type="match status" value="2"/>
</dbReference>
<comment type="caution">
    <text evidence="2">The sequence shown here is derived from an EMBL/GenBank/DDBJ whole genome shotgun (WGS) entry which is preliminary data.</text>
</comment>
<dbReference type="PANTHER" id="PTHR32063">
    <property type="match status" value="1"/>
</dbReference>
<dbReference type="GO" id="GO:0005886">
    <property type="term" value="C:plasma membrane"/>
    <property type="evidence" value="ECO:0007669"/>
    <property type="project" value="TreeGrafter"/>
</dbReference>